<evidence type="ECO:0000313" key="2">
    <source>
        <dbReference type="EMBL" id="CAD7079120.1"/>
    </source>
</evidence>
<proteinExistence type="predicted"/>
<keyword evidence="3" id="KW-1185">Reference proteome</keyword>
<dbReference type="OrthoDB" id="2096280at2759"/>
<name>A0A7R8UEC8_HERIL</name>
<dbReference type="InterPro" id="IPR057428">
    <property type="entry name" value="EFHB_EF-hand_C"/>
</dbReference>
<protein>
    <recommendedName>
        <fullName evidence="1">EFHB C-terminal EF-hand domain-containing protein</fullName>
    </recommendedName>
</protein>
<accession>A0A7R8UEC8</accession>
<dbReference type="Proteomes" id="UP000594454">
    <property type="component" value="Chromosome 1"/>
</dbReference>
<dbReference type="OMA" id="FETIWQQ"/>
<dbReference type="InParanoid" id="A0A7R8UEC8"/>
<evidence type="ECO:0000313" key="3">
    <source>
        <dbReference type="Proteomes" id="UP000594454"/>
    </source>
</evidence>
<organism evidence="2 3">
    <name type="scientific">Hermetia illucens</name>
    <name type="common">Black soldier fly</name>
    <dbReference type="NCBI Taxonomy" id="343691"/>
    <lineage>
        <taxon>Eukaryota</taxon>
        <taxon>Metazoa</taxon>
        <taxon>Ecdysozoa</taxon>
        <taxon>Arthropoda</taxon>
        <taxon>Hexapoda</taxon>
        <taxon>Insecta</taxon>
        <taxon>Pterygota</taxon>
        <taxon>Neoptera</taxon>
        <taxon>Endopterygota</taxon>
        <taxon>Diptera</taxon>
        <taxon>Brachycera</taxon>
        <taxon>Stratiomyomorpha</taxon>
        <taxon>Stratiomyidae</taxon>
        <taxon>Hermetiinae</taxon>
        <taxon>Hermetia</taxon>
    </lineage>
</organism>
<dbReference type="AlphaFoldDB" id="A0A7R8UEC8"/>
<gene>
    <name evidence="2" type="ORF">HERILL_LOCUS2353</name>
</gene>
<dbReference type="EMBL" id="LR899009">
    <property type="protein sequence ID" value="CAD7079120.1"/>
    <property type="molecule type" value="Genomic_DNA"/>
</dbReference>
<evidence type="ECO:0000259" key="1">
    <source>
        <dbReference type="Pfam" id="PF25325"/>
    </source>
</evidence>
<dbReference type="Pfam" id="PF25325">
    <property type="entry name" value="EF-hand_EFHB_C"/>
    <property type="match status" value="1"/>
</dbReference>
<feature type="domain" description="EFHB C-terminal EF-hand" evidence="1">
    <location>
        <begin position="440"/>
        <end position="512"/>
    </location>
</feature>
<sequence>MANKGKFVDRNPLICSAGAANQLGETVSDLSHQYLVEDYVENLFQKNKNQFKEAEIHARDLPRKPSTYEGIEDCICPPEKTKFQEFYDKVYEAKYKSLKERPLGKSRDCSSKPEDISNETTTFGRTTEVGVPLYDLVLPNKTSFQVIYEHEEGHDKYLLSHKHYFPAERINRKYQSPSFDPKLTFGNKTKVEAGGKLVKRALNDPLFPDYLCISNIRQREFLDRVRSKLGKPLQPHQILKKLPADYIFGVSTKSDRYSGEELIYNRDPYDTKTRIHESIAYLNRVRHCLKKRMGYDMEDMRLEAEEMDSQFTGLLDLKACLCIMKDHFLEVEEDKIRLLLHHFKMLHENDKVQFKQFMNLLDCRHSVPDIGRLDDVFVADAPTLTTYRNFSRDVYFDDPACKVEPAGMPSQSVERTLPKVGLGTIRADMDSLTEETSVRTMLWQSTPTAFGVSHREYFLPRTKEEIRRIFSNIGYDLQEESNFEELWLEARNNWTSKDEMVSVDAFRSVLKRRGMETR</sequence>
<reference evidence="2 3" key="1">
    <citation type="submission" date="2020-11" db="EMBL/GenBank/DDBJ databases">
        <authorList>
            <person name="Wallbank WR R."/>
            <person name="Pardo Diaz C."/>
            <person name="Kozak K."/>
            <person name="Martin S."/>
            <person name="Jiggins C."/>
            <person name="Moest M."/>
            <person name="Warren A I."/>
            <person name="Generalovic N T."/>
            <person name="Byers J.R.P. K."/>
            <person name="Montejo-Kovacevich G."/>
            <person name="Yen C E."/>
        </authorList>
    </citation>
    <scope>NUCLEOTIDE SEQUENCE [LARGE SCALE GENOMIC DNA]</scope>
</reference>